<feature type="transmembrane region" description="Helical" evidence="8">
    <location>
        <begin position="12"/>
        <end position="32"/>
    </location>
</feature>
<keyword evidence="6 8" id="KW-1133">Transmembrane helix</keyword>
<keyword evidence="10" id="KW-1185">Reference proteome</keyword>
<evidence type="ECO:0000256" key="6">
    <source>
        <dbReference type="ARBA" id="ARBA00022989"/>
    </source>
</evidence>
<keyword evidence="5 8" id="KW-0812">Transmembrane</keyword>
<keyword evidence="3" id="KW-0813">Transport</keyword>
<dbReference type="AlphaFoldDB" id="A0A3N2DQW7"/>
<dbReference type="PANTHER" id="PTHR30269">
    <property type="entry name" value="TRANSMEMBRANE PROTEIN YFCA"/>
    <property type="match status" value="1"/>
</dbReference>
<name>A0A3N2DQW7_9GAMM</name>
<keyword evidence="7 8" id="KW-0472">Membrane</keyword>
<dbReference type="PANTHER" id="PTHR30269:SF37">
    <property type="entry name" value="MEMBRANE TRANSPORTER PROTEIN"/>
    <property type="match status" value="1"/>
</dbReference>
<protein>
    <recommendedName>
        <fullName evidence="8">Probable membrane transporter protein</fullName>
    </recommendedName>
</protein>
<sequence>MDKRGRGVIETIDLDVFASCIIIVAIFFSAIISSVTGMAGGVLMFSVMGLFMPLRPLVAVHGVVQIFNNAARCWLLRIEVCWAMCRPFCLGAVVGMTAATLFLVHYLSETLLLSLLLLLISYSVFKPKSMPQIKISHRHFFWLGIVTGIMAILIGVVDPLLGAFLLRDDLRKEQIVATKSLMQLFVHLGKVPAFIFLGFSFLEHWQLLLVFSLSAVVGTRIGVYILARIDPRVFFITMKAALLLAGFRVFYQLIVG</sequence>
<feature type="transmembrane region" description="Helical" evidence="8">
    <location>
        <begin position="207"/>
        <end position="227"/>
    </location>
</feature>
<evidence type="ECO:0000313" key="10">
    <source>
        <dbReference type="Proteomes" id="UP000275394"/>
    </source>
</evidence>
<comment type="caution">
    <text evidence="9">The sequence shown here is derived from an EMBL/GenBank/DDBJ whole genome shotgun (WGS) entry which is preliminary data.</text>
</comment>
<dbReference type="OrthoDB" id="6197550at2"/>
<dbReference type="EMBL" id="RKHR01000004">
    <property type="protein sequence ID" value="ROS01695.1"/>
    <property type="molecule type" value="Genomic_DNA"/>
</dbReference>
<dbReference type="InterPro" id="IPR002781">
    <property type="entry name" value="TM_pro_TauE-like"/>
</dbReference>
<dbReference type="GO" id="GO:0005886">
    <property type="term" value="C:plasma membrane"/>
    <property type="evidence" value="ECO:0007669"/>
    <property type="project" value="UniProtKB-SubCell"/>
</dbReference>
<evidence type="ECO:0000256" key="8">
    <source>
        <dbReference type="RuleBase" id="RU363041"/>
    </source>
</evidence>
<feature type="transmembrane region" description="Helical" evidence="8">
    <location>
        <begin position="233"/>
        <end position="251"/>
    </location>
</feature>
<dbReference type="InterPro" id="IPR052017">
    <property type="entry name" value="TSUP"/>
</dbReference>
<feature type="transmembrane region" description="Helical" evidence="8">
    <location>
        <begin position="139"/>
        <end position="161"/>
    </location>
</feature>
<keyword evidence="4 8" id="KW-1003">Cell membrane</keyword>
<reference evidence="9 10" key="1">
    <citation type="submission" date="2018-11" db="EMBL/GenBank/DDBJ databases">
        <title>Genomic Encyclopedia of Type Strains, Phase IV (KMG-IV): sequencing the most valuable type-strain genomes for metagenomic binning, comparative biology and taxonomic classification.</title>
        <authorList>
            <person name="Goeker M."/>
        </authorList>
    </citation>
    <scope>NUCLEOTIDE SEQUENCE [LARGE SCALE GENOMIC DNA]</scope>
    <source>
        <strain evidence="9 10">DSM 100316</strain>
    </source>
</reference>
<evidence type="ECO:0000256" key="3">
    <source>
        <dbReference type="ARBA" id="ARBA00022448"/>
    </source>
</evidence>
<evidence type="ECO:0000256" key="7">
    <source>
        <dbReference type="ARBA" id="ARBA00023136"/>
    </source>
</evidence>
<organism evidence="9 10">
    <name type="scientific">Sinobacterium caligoides</name>
    <dbReference type="NCBI Taxonomy" id="933926"/>
    <lineage>
        <taxon>Bacteria</taxon>
        <taxon>Pseudomonadati</taxon>
        <taxon>Pseudomonadota</taxon>
        <taxon>Gammaproteobacteria</taxon>
        <taxon>Cellvibrionales</taxon>
        <taxon>Spongiibacteraceae</taxon>
        <taxon>Sinobacterium</taxon>
    </lineage>
</organism>
<evidence type="ECO:0000256" key="5">
    <source>
        <dbReference type="ARBA" id="ARBA00022692"/>
    </source>
</evidence>
<evidence type="ECO:0000256" key="1">
    <source>
        <dbReference type="ARBA" id="ARBA00004651"/>
    </source>
</evidence>
<dbReference type="Pfam" id="PF01925">
    <property type="entry name" value="TauE"/>
    <property type="match status" value="1"/>
</dbReference>
<evidence type="ECO:0000256" key="2">
    <source>
        <dbReference type="ARBA" id="ARBA00009142"/>
    </source>
</evidence>
<evidence type="ECO:0000256" key="4">
    <source>
        <dbReference type="ARBA" id="ARBA00022475"/>
    </source>
</evidence>
<proteinExistence type="inferred from homology"/>
<evidence type="ECO:0000313" key="9">
    <source>
        <dbReference type="EMBL" id="ROS01695.1"/>
    </source>
</evidence>
<dbReference type="Proteomes" id="UP000275394">
    <property type="component" value="Unassembled WGS sequence"/>
</dbReference>
<gene>
    <name evidence="9" type="ORF">EDC56_2140</name>
</gene>
<accession>A0A3N2DQW7</accession>
<comment type="similarity">
    <text evidence="2 8">Belongs to the 4-toluene sulfonate uptake permease (TSUP) (TC 2.A.102) family.</text>
</comment>
<comment type="subcellular location">
    <subcellularLocation>
        <location evidence="1 8">Cell membrane</location>
        <topology evidence="1 8">Multi-pass membrane protein</topology>
    </subcellularLocation>
</comment>